<dbReference type="STRING" id="717606.PaecuDRAFT_4293"/>
<dbReference type="SUPFAM" id="SSF161098">
    <property type="entry name" value="MetI-like"/>
    <property type="match status" value="1"/>
</dbReference>
<dbReference type="PROSITE" id="PS50928">
    <property type="entry name" value="ABC_TM1"/>
    <property type="match status" value="1"/>
</dbReference>
<dbReference type="Pfam" id="PF00528">
    <property type="entry name" value="BPD_transp_1"/>
    <property type="match status" value="1"/>
</dbReference>
<keyword evidence="5 8" id="KW-0812">Transmembrane</keyword>
<organism evidence="10 11">
    <name type="scientific">Paenibacillus curdlanolyticus YK9</name>
    <dbReference type="NCBI Taxonomy" id="717606"/>
    <lineage>
        <taxon>Bacteria</taxon>
        <taxon>Bacillati</taxon>
        <taxon>Bacillota</taxon>
        <taxon>Bacilli</taxon>
        <taxon>Bacillales</taxon>
        <taxon>Paenibacillaceae</taxon>
        <taxon>Paenibacillus</taxon>
    </lineage>
</organism>
<feature type="transmembrane region" description="Helical" evidence="8">
    <location>
        <begin position="78"/>
        <end position="99"/>
    </location>
</feature>
<dbReference type="AlphaFoldDB" id="E0IF52"/>
<evidence type="ECO:0000256" key="8">
    <source>
        <dbReference type="RuleBase" id="RU363043"/>
    </source>
</evidence>
<dbReference type="eggNOG" id="COG0581">
    <property type="taxonomic scope" value="Bacteria"/>
</dbReference>
<reference evidence="10 11" key="1">
    <citation type="submission" date="2010-07" db="EMBL/GenBank/DDBJ databases">
        <title>The draft genome of Paenibacillus curdlanolyticus YK9.</title>
        <authorList>
            <consortium name="US DOE Joint Genome Institute (JGI-PGF)"/>
            <person name="Lucas S."/>
            <person name="Copeland A."/>
            <person name="Lapidus A."/>
            <person name="Cheng J.-F."/>
            <person name="Bruce D."/>
            <person name="Goodwin L."/>
            <person name="Pitluck S."/>
            <person name="Land M.L."/>
            <person name="Hauser L."/>
            <person name="Chang Y.-J."/>
            <person name="Jeffries C."/>
            <person name="Anderson I.J."/>
            <person name="Johnson E."/>
            <person name="Loganathan U."/>
            <person name="Mulhopadhyay B."/>
            <person name="Kyrpides N."/>
            <person name="Woyke T.J."/>
        </authorList>
    </citation>
    <scope>NUCLEOTIDE SEQUENCE [LARGE SCALE GENOMIC DNA]</scope>
    <source>
        <strain evidence="10 11">YK9</strain>
    </source>
</reference>
<evidence type="ECO:0000313" key="11">
    <source>
        <dbReference type="Proteomes" id="UP000005387"/>
    </source>
</evidence>
<dbReference type="EMBL" id="AEDD01000013">
    <property type="protein sequence ID" value="EFM08828.1"/>
    <property type="molecule type" value="Genomic_DNA"/>
</dbReference>
<evidence type="ECO:0000256" key="7">
    <source>
        <dbReference type="ARBA" id="ARBA00023136"/>
    </source>
</evidence>
<keyword evidence="7 8" id="KW-0472">Membrane</keyword>
<sequence length="291" mass="32073">MNIFEDANRKQIAKRRRIDWVLRILFLFATSIGVLALMALLTDIVMDGLSRLQPELFNNFPSRRATQAGMKSAIVGTLYMLAIMLPLSFVLGVGAAIYLEEYAKKNRLTRIIQLNISTLAGVPSIVYGILGLTIFVRMMHLDRSLLSGAFTMTLLVLPIIIVSAQEAIRAVPKSRRDASFALGATKWQTVARSVLPSSISGILTGVILAMSRAIGETAPLVMIGALTFVAFLPDSPMDSFTVMPIQIYNWVSRPQEAFQELAAAGIIVLLAMLLLMNFSAIMLRNKYNKHI</sequence>
<proteinExistence type="inferred from homology"/>
<dbReference type="RefSeq" id="WP_006040276.1">
    <property type="nucleotide sequence ID" value="NZ_AEDD01000013.1"/>
</dbReference>
<dbReference type="GO" id="GO:0035435">
    <property type="term" value="P:phosphate ion transmembrane transport"/>
    <property type="evidence" value="ECO:0007669"/>
    <property type="project" value="InterPro"/>
</dbReference>
<dbReference type="NCBIfam" id="TIGR00974">
    <property type="entry name" value="3a0107s02c"/>
    <property type="match status" value="1"/>
</dbReference>
<feature type="transmembrane region" description="Helical" evidence="8">
    <location>
        <begin position="20"/>
        <end position="41"/>
    </location>
</feature>
<evidence type="ECO:0000256" key="4">
    <source>
        <dbReference type="ARBA" id="ARBA00022475"/>
    </source>
</evidence>
<dbReference type="PANTHER" id="PTHR43470:SF5">
    <property type="entry name" value="PHOSPHATE TRANSPORT SYSTEM PERMEASE PROTEIN PSTA"/>
    <property type="match status" value="1"/>
</dbReference>
<evidence type="ECO:0000256" key="5">
    <source>
        <dbReference type="ARBA" id="ARBA00022692"/>
    </source>
</evidence>
<keyword evidence="6 8" id="KW-1133">Transmembrane helix</keyword>
<dbReference type="OrthoDB" id="9807065at2"/>
<gene>
    <name evidence="10" type="ORF">PaecuDRAFT_4293</name>
</gene>
<keyword evidence="11" id="KW-1185">Reference proteome</keyword>
<evidence type="ECO:0000259" key="9">
    <source>
        <dbReference type="PROSITE" id="PS50928"/>
    </source>
</evidence>
<keyword evidence="3" id="KW-0813">Transport</keyword>
<protein>
    <recommendedName>
        <fullName evidence="8">Phosphate transport system permease protein PstA</fullName>
    </recommendedName>
</protein>
<evidence type="ECO:0000313" key="10">
    <source>
        <dbReference type="EMBL" id="EFM08828.1"/>
    </source>
</evidence>
<dbReference type="Gene3D" id="1.10.3720.10">
    <property type="entry name" value="MetI-like"/>
    <property type="match status" value="1"/>
</dbReference>
<keyword evidence="4 8" id="KW-1003">Cell membrane</keyword>
<dbReference type="PANTHER" id="PTHR43470">
    <property type="entry name" value="PHOSPHATE TRANSPORT SYSTEM PERMEASE PROTEIN PSTA-RELATED"/>
    <property type="match status" value="1"/>
</dbReference>
<dbReference type="InterPro" id="IPR035906">
    <property type="entry name" value="MetI-like_sf"/>
</dbReference>
<dbReference type="InterPro" id="IPR000515">
    <property type="entry name" value="MetI-like"/>
</dbReference>
<dbReference type="CDD" id="cd06261">
    <property type="entry name" value="TM_PBP2"/>
    <property type="match status" value="1"/>
</dbReference>
<comment type="subcellular location">
    <subcellularLocation>
        <location evidence="1 8">Cell membrane</location>
        <topology evidence="1 8">Multi-pass membrane protein</topology>
    </subcellularLocation>
</comment>
<feature type="transmembrane region" description="Helical" evidence="8">
    <location>
        <begin position="213"/>
        <end position="233"/>
    </location>
</feature>
<name>E0IF52_9BACL</name>
<dbReference type="GO" id="GO:0005886">
    <property type="term" value="C:plasma membrane"/>
    <property type="evidence" value="ECO:0007669"/>
    <property type="project" value="UniProtKB-SubCell"/>
</dbReference>
<evidence type="ECO:0000256" key="2">
    <source>
        <dbReference type="ARBA" id="ARBA00007069"/>
    </source>
</evidence>
<feature type="transmembrane region" description="Helical" evidence="8">
    <location>
        <begin position="261"/>
        <end position="283"/>
    </location>
</feature>
<dbReference type="Proteomes" id="UP000005387">
    <property type="component" value="Unassembled WGS sequence"/>
</dbReference>
<evidence type="ECO:0000256" key="1">
    <source>
        <dbReference type="ARBA" id="ARBA00004651"/>
    </source>
</evidence>
<dbReference type="InterPro" id="IPR005672">
    <property type="entry name" value="Phosphate_PstA"/>
</dbReference>
<evidence type="ECO:0000256" key="3">
    <source>
        <dbReference type="ARBA" id="ARBA00022448"/>
    </source>
</evidence>
<feature type="transmembrane region" description="Helical" evidence="8">
    <location>
        <begin position="111"/>
        <end position="136"/>
    </location>
</feature>
<evidence type="ECO:0000256" key="6">
    <source>
        <dbReference type="ARBA" id="ARBA00022989"/>
    </source>
</evidence>
<accession>E0IF52</accession>
<feature type="transmembrane region" description="Helical" evidence="8">
    <location>
        <begin position="148"/>
        <end position="168"/>
    </location>
</feature>
<feature type="domain" description="ABC transmembrane type-1" evidence="9">
    <location>
        <begin position="74"/>
        <end position="279"/>
    </location>
</feature>
<comment type="similarity">
    <text evidence="2 8">Belongs to the binding-protein-dependent transport system permease family. CysTW subfamily.</text>
</comment>
<dbReference type="GO" id="GO:0005315">
    <property type="term" value="F:phosphate transmembrane transporter activity"/>
    <property type="evidence" value="ECO:0007669"/>
    <property type="project" value="InterPro"/>
</dbReference>